<dbReference type="RefSeq" id="XP_047762368.1">
    <property type="nucleotide sequence ID" value="XM_047905310.1"/>
</dbReference>
<dbReference type="InterPro" id="IPR023213">
    <property type="entry name" value="CAT-like_dom_sf"/>
</dbReference>
<protein>
    <submittedName>
        <fullName evidence="1">Acetyltransferase pyiB</fullName>
    </submittedName>
</protein>
<reference evidence="1" key="1">
    <citation type="submission" date="2021-12" db="EMBL/GenBank/DDBJ databases">
        <authorList>
            <person name="Zaccaron A."/>
            <person name="Stergiopoulos I."/>
        </authorList>
    </citation>
    <scope>NUCLEOTIDE SEQUENCE</scope>
    <source>
        <strain evidence="1">Race5_Kim</strain>
    </source>
</reference>
<dbReference type="Gene3D" id="3.30.559.10">
    <property type="entry name" value="Chloramphenicol acetyltransferase-like domain"/>
    <property type="match status" value="1"/>
</dbReference>
<dbReference type="Proteomes" id="UP000756132">
    <property type="component" value="Chromosome 5"/>
</dbReference>
<organism evidence="1 2">
    <name type="scientific">Passalora fulva</name>
    <name type="common">Tomato leaf mold</name>
    <name type="synonym">Cladosporium fulvum</name>
    <dbReference type="NCBI Taxonomy" id="5499"/>
    <lineage>
        <taxon>Eukaryota</taxon>
        <taxon>Fungi</taxon>
        <taxon>Dikarya</taxon>
        <taxon>Ascomycota</taxon>
        <taxon>Pezizomycotina</taxon>
        <taxon>Dothideomycetes</taxon>
        <taxon>Dothideomycetidae</taxon>
        <taxon>Mycosphaerellales</taxon>
        <taxon>Mycosphaerellaceae</taxon>
        <taxon>Fulvia</taxon>
    </lineage>
</organism>
<accession>A0A9Q8P9F3</accession>
<reference evidence="1" key="2">
    <citation type="journal article" date="2022" name="Microb. Genom.">
        <title>A chromosome-scale genome assembly of the tomato pathogen Cladosporium fulvum reveals a compartmentalized genome architecture and the presence of a dispensable chromosome.</title>
        <authorList>
            <person name="Zaccaron A.Z."/>
            <person name="Chen L.H."/>
            <person name="Samaras A."/>
            <person name="Stergiopoulos I."/>
        </authorList>
    </citation>
    <scope>NUCLEOTIDE SEQUENCE</scope>
    <source>
        <strain evidence="1">Race5_Kim</strain>
    </source>
</reference>
<gene>
    <name evidence="1" type="ORF">CLAFUR5_06162</name>
</gene>
<sequence>MDIYPAHVLDNAQNYRKILMSYMFRFNDIPDGQQLVDSLLALLKIGDWRKLSGRFRLNENGKLEIHVPRHFTSEAPAITYSHQVFAASVDTHALGKWLPPPGHHSGVRQCSGLRDFVDIRLRNWSLVLNNRTGDVLPLVGARDDTLEELLVRDTGQAEESVLDKLSIGLLGSIVLLIRAIWMTLRDPGYERRVVILPQDEVSRLCVQARSDLKMQGGKELFISEADVLAAWAARMVAASQPRPRPVTIASVINLRFTLDTLRETSGEYIHNLLQLAYVPIAPGHTTAPLGITALAHRQQVTEQCTKSQTLAYIRMQRDHTKATGDLKLMFGSPRAAFLKVNNLIRLDFFHNIDFSSAVIPSDDPGIGVGTRQNPAGTIVDYFTLSLNQATIFTSDPCVLGKDHCGRIQMLGTF</sequence>
<evidence type="ECO:0000313" key="1">
    <source>
        <dbReference type="EMBL" id="UJO18002.1"/>
    </source>
</evidence>
<dbReference type="KEGG" id="ffu:CLAFUR5_06162"/>
<dbReference type="AlphaFoldDB" id="A0A9Q8P9F3"/>
<proteinExistence type="predicted"/>
<dbReference type="GeneID" id="71986040"/>
<evidence type="ECO:0000313" key="2">
    <source>
        <dbReference type="Proteomes" id="UP000756132"/>
    </source>
</evidence>
<dbReference type="EMBL" id="CP090167">
    <property type="protein sequence ID" value="UJO18002.1"/>
    <property type="molecule type" value="Genomic_DNA"/>
</dbReference>
<dbReference type="OrthoDB" id="21502at2759"/>
<keyword evidence="2" id="KW-1185">Reference proteome</keyword>
<name>A0A9Q8P9F3_PASFU</name>